<dbReference type="EMBL" id="CAEZYR010000182">
    <property type="protein sequence ID" value="CAB4771113.1"/>
    <property type="molecule type" value="Genomic_DNA"/>
</dbReference>
<proteinExistence type="predicted"/>
<accession>A0A6J6VJ43</accession>
<gene>
    <name evidence="1" type="ORF">UFOPK2754_03099</name>
</gene>
<reference evidence="1" key="1">
    <citation type="submission" date="2020-05" db="EMBL/GenBank/DDBJ databases">
        <authorList>
            <person name="Chiriac C."/>
            <person name="Salcher M."/>
            <person name="Ghai R."/>
            <person name="Kavagutti S V."/>
        </authorList>
    </citation>
    <scope>NUCLEOTIDE SEQUENCE</scope>
</reference>
<sequence length="96" mass="11541">MCDDYELLVRTFLTTRMVHVQRLGYLQYLQRDGGNTQRLRNKEIQRLVRLFAWRYEQQIHDRFEELGVDDFIWRDGVLDWTIPNPADAPAANYVLP</sequence>
<organism evidence="1">
    <name type="scientific">freshwater metagenome</name>
    <dbReference type="NCBI Taxonomy" id="449393"/>
    <lineage>
        <taxon>unclassified sequences</taxon>
        <taxon>metagenomes</taxon>
        <taxon>ecological metagenomes</taxon>
    </lineage>
</organism>
<name>A0A6J6VJ43_9ZZZZ</name>
<evidence type="ECO:0000313" key="1">
    <source>
        <dbReference type="EMBL" id="CAB4771113.1"/>
    </source>
</evidence>
<dbReference type="AlphaFoldDB" id="A0A6J6VJ43"/>
<protein>
    <submittedName>
        <fullName evidence="1">Unannotated protein</fullName>
    </submittedName>
</protein>